<dbReference type="PANTHER" id="PTHR13794">
    <property type="entry name" value="ENOLASE SUPERFAMILY, MANDELATE RACEMASE"/>
    <property type="match status" value="1"/>
</dbReference>
<dbReference type="InterPro" id="IPR036849">
    <property type="entry name" value="Enolase-like_C_sf"/>
</dbReference>
<dbReference type="Pfam" id="PF13378">
    <property type="entry name" value="MR_MLE_C"/>
    <property type="match status" value="1"/>
</dbReference>
<dbReference type="GO" id="GO:0016052">
    <property type="term" value="P:carbohydrate catabolic process"/>
    <property type="evidence" value="ECO:0007669"/>
    <property type="project" value="TreeGrafter"/>
</dbReference>
<dbReference type="InterPro" id="IPR029065">
    <property type="entry name" value="Enolase_C-like"/>
</dbReference>
<evidence type="ECO:0000256" key="3">
    <source>
        <dbReference type="ARBA" id="ARBA00022842"/>
    </source>
</evidence>
<dbReference type="InterPro" id="IPR013341">
    <property type="entry name" value="Mandelate_racemase_N_dom"/>
</dbReference>
<name>A0AA37TGN1_9HYPH</name>
<dbReference type="AlphaFoldDB" id="A0AA37TGN1"/>
<dbReference type="Proteomes" id="UP001157440">
    <property type="component" value="Unassembled WGS sequence"/>
</dbReference>
<evidence type="ECO:0000259" key="4">
    <source>
        <dbReference type="SMART" id="SM00922"/>
    </source>
</evidence>
<dbReference type="Gene3D" id="3.20.20.120">
    <property type="entry name" value="Enolase-like C-terminal domain"/>
    <property type="match status" value="1"/>
</dbReference>
<dbReference type="EMBL" id="BSPL01000004">
    <property type="protein sequence ID" value="GLS68253.1"/>
    <property type="molecule type" value="Genomic_DNA"/>
</dbReference>
<gene>
    <name evidence="5" type="ORF">GCM10007890_02650</name>
</gene>
<reference evidence="6" key="1">
    <citation type="journal article" date="2019" name="Int. J. Syst. Evol. Microbiol.">
        <title>The Global Catalogue of Microorganisms (GCM) 10K type strain sequencing project: providing services to taxonomists for standard genome sequencing and annotation.</title>
        <authorList>
            <consortium name="The Broad Institute Genomics Platform"/>
            <consortium name="The Broad Institute Genome Sequencing Center for Infectious Disease"/>
            <person name="Wu L."/>
            <person name="Ma J."/>
        </authorList>
    </citation>
    <scope>NUCLEOTIDE SEQUENCE [LARGE SCALE GENOMIC DNA]</scope>
    <source>
        <strain evidence="6">NBRC 103632</strain>
    </source>
</reference>
<organism evidence="5 6">
    <name type="scientific">Methylobacterium tardum</name>
    <dbReference type="NCBI Taxonomy" id="374432"/>
    <lineage>
        <taxon>Bacteria</taxon>
        <taxon>Pseudomonadati</taxon>
        <taxon>Pseudomonadota</taxon>
        <taxon>Alphaproteobacteria</taxon>
        <taxon>Hyphomicrobiales</taxon>
        <taxon>Methylobacteriaceae</taxon>
        <taxon>Methylobacterium</taxon>
    </lineage>
</organism>
<dbReference type="InterPro" id="IPR046945">
    <property type="entry name" value="RHMD-like"/>
</dbReference>
<keyword evidence="6" id="KW-1185">Reference proteome</keyword>
<dbReference type="PROSITE" id="PS00908">
    <property type="entry name" value="MR_MLE_1"/>
    <property type="match status" value="1"/>
</dbReference>
<feature type="domain" description="Mandelate racemase/muconate lactonizing enzyme C-terminal" evidence="4">
    <location>
        <begin position="145"/>
        <end position="241"/>
    </location>
</feature>
<sequence length="365" mass="38483">MMREDPTIGAVRARAFTVPTDAPEADGTFAWEKTTLVVAEVEAGGETGLGYSYTDASVAQLITKTLAARLSGLSALDIPRVNGVLWGAVRNLGRSGLAATAISALDTALWDLKARLLGLPLASLFGRARERADIYGSGGFTSYDDRQLREQLAGWVEQDGCRAVKMKIGSQPERDPARMAAAKSAIGTAQLFIDANGAFTPKRAVAVARAAEPFGVLWFEEPVSSDDPAGMASVRAAAPAGMEIAAGEYAYTLNDLRGLLAAGAVDVAQADVTRCGGYSGFLKIAALCEAAHIDLSGHCAPAVHLPVAVAAPRFRHLEWFHDHVRIERMLFDGAPVARDGAIAPDLTRPGHGLTLKTRDADAYAV</sequence>
<dbReference type="InterPro" id="IPR018110">
    <property type="entry name" value="Mandel_Rmase/mucon_lact_enz_CS"/>
</dbReference>
<evidence type="ECO:0000313" key="5">
    <source>
        <dbReference type="EMBL" id="GLS68253.1"/>
    </source>
</evidence>
<dbReference type="Pfam" id="PF02746">
    <property type="entry name" value="MR_MLE_N"/>
    <property type="match status" value="1"/>
</dbReference>
<dbReference type="Gene3D" id="3.30.390.10">
    <property type="entry name" value="Enolase-like, N-terminal domain"/>
    <property type="match status" value="1"/>
</dbReference>
<comment type="cofactor">
    <cofactor evidence="1">
        <name>Mg(2+)</name>
        <dbReference type="ChEBI" id="CHEBI:18420"/>
    </cofactor>
</comment>
<dbReference type="InterPro" id="IPR029017">
    <property type="entry name" value="Enolase-like_N"/>
</dbReference>
<dbReference type="PANTHER" id="PTHR13794:SF58">
    <property type="entry name" value="MITOCHONDRIAL ENOLASE SUPERFAMILY MEMBER 1"/>
    <property type="match status" value="1"/>
</dbReference>
<evidence type="ECO:0000313" key="6">
    <source>
        <dbReference type="Proteomes" id="UP001157440"/>
    </source>
</evidence>
<evidence type="ECO:0000256" key="1">
    <source>
        <dbReference type="ARBA" id="ARBA00001946"/>
    </source>
</evidence>
<proteinExistence type="predicted"/>
<dbReference type="SUPFAM" id="SSF54826">
    <property type="entry name" value="Enolase N-terminal domain-like"/>
    <property type="match status" value="1"/>
</dbReference>
<keyword evidence="3" id="KW-0460">Magnesium</keyword>
<dbReference type="SFLD" id="SFLDS00001">
    <property type="entry name" value="Enolase"/>
    <property type="match status" value="1"/>
</dbReference>
<dbReference type="SMART" id="SM00922">
    <property type="entry name" value="MR_MLE"/>
    <property type="match status" value="1"/>
</dbReference>
<protein>
    <submittedName>
        <fullName evidence="5">Mandelate racemase</fullName>
    </submittedName>
</protein>
<accession>A0AA37TGN1</accession>
<comment type="caution">
    <text evidence="5">The sequence shown here is derived from an EMBL/GenBank/DDBJ whole genome shotgun (WGS) entry which is preliminary data.</text>
</comment>
<dbReference type="InterPro" id="IPR013342">
    <property type="entry name" value="Mandelate_racemase_C"/>
</dbReference>
<dbReference type="SFLD" id="SFLDG00179">
    <property type="entry name" value="mandelate_racemase"/>
    <property type="match status" value="1"/>
</dbReference>
<dbReference type="GO" id="GO:0000287">
    <property type="term" value="F:magnesium ion binding"/>
    <property type="evidence" value="ECO:0007669"/>
    <property type="project" value="TreeGrafter"/>
</dbReference>
<dbReference type="GO" id="GO:0009063">
    <property type="term" value="P:amino acid catabolic process"/>
    <property type="evidence" value="ECO:0007669"/>
    <property type="project" value="InterPro"/>
</dbReference>
<evidence type="ECO:0000256" key="2">
    <source>
        <dbReference type="ARBA" id="ARBA00022723"/>
    </source>
</evidence>
<keyword evidence="2" id="KW-0479">Metal-binding</keyword>
<dbReference type="SUPFAM" id="SSF51604">
    <property type="entry name" value="Enolase C-terminal domain-like"/>
    <property type="match status" value="1"/>
</dbReference>
<dbReference type="GO" id="GO:0016836">
    <property type="term" value="F:hydro-lyase activity"/>
    <property type="evidence" value="ECO:0007669"/>
    <property type="project" value="TreeGrafter"/>
</dbReference>
<dbReference type="CDD" id="cd03328">
    <property type="entry name" value="MR_like_3"/>
    <property type="match status" value="1"/>
</dbReference>